<reference evidence="3" key="2">
    <citation type="journal article" date="2013" name="Biotechnol. Biofuels">
        <title>Mining for hemicellulases in the fungus-growing termite Pseudacanthotermes militaris using functional metagenomics.</title>
        <authorList>
            <person name="Bastien G."/>
            <person name="Arnal G."/>
            <person name="Bozonnet S."/>
            <person name="Laguerre S."/>
            <person name="Ferreira F."/>
            <person name="Faure R."/>
            <person name="Henrissat B."/>
            <person name="Lefevre F."/>
            <person name="Robe P."/>
            <person name="Bouchez O."/>
            <person name="Noirot C."/>
            <person name="Dumon C."/>
            <person name="O'Donohue M."/>
        </authorList>
    </citation>
    <scope>NUCLEOTIDE SEQUENCE</scope>
</reference>
<dbReference type="CDD" id="cd03449">
    <property type="entry name" value="R_hydratase"/>
    <property type="match status" value="1"/>
</dbReference>
<gene>
    <name evidence="3" type="ORF">BN138_42</name>
</gene>
<accession>S0DDS3</accession>
<feature type="domain" description="MaoC-like" evidence="2">
    <location>
        <begin position="18"/>
        <end position="113"/>
    </location>
</feature>
<sequence length="139" mass="14890">MPGLTIDLLAAGQSASFTKTISESDVYIFAGVTGDFNAAHVNEEYAKQTRFGRRVAHGMLTAGFISAVLGAQLPGPGTIYMGQDLEFLAPAYIGDTVTAMVTVESIDREKNRITLDTVCTNQEGKVLLRGKAVVRPPLR</sequence>
<dbReference type="AlphaFoldDB" id="S0DDS3"/>
<dbReference type="Pfam" id="PF01575">
    <property type="entry name" value="MaoC_dehydratas"/>
    <property type="match status" value="1"/>
</dbReference>
<dbReference type="SUPFAM" id="SSF54637">
    <property type="entry name" value="Thioesterase/thiol ester dehydrase-isomerase"/>
    <property type="match status" value="1"/>
</dbReference>
<dbReference type="PANTHER" id="PTHR43437">
    <property type="entry name" value="HYDROXYACYL-THIOESTER DEHYDRATASE TYPE 2, MITOCHONDRIAL-RELATED"/>
    <property type="match status" value="1"/>
</dbReference>
<dbReference type="Gene3D" id="3.10.129.10">
    <property type="entry name" value="Hotdog Thioesterase"/>
    <property type="match status" value="1"/>
</dbReference>
<dbReference type="EMBL" id="HF548270">
    <property type="protein sequence ID" value="CCO20854.1"/>
    <property type="molecule type" value="Genomic_DNA"/>
</dbReference>
<keyword evidence="1" id="KW-0456">Lyase</keyword>
<dbReference type="PANTHER" id="PTHR43437:SF3">
    <property type="entry name" value="HYDROXYACYL-THIOESTER DEHYDRATASE TYPE 2, MITOCHONDRIAL"/>
    <property type="match status" value="1"/>
</dbReference>
<organism evidence="3">
    <name type="scientific">termite gut metagenome</name>
    <dbReference type="NCBI Taxonomy" id="433724"/>
    <lineage>
        <taxon>unclassified sequences</taxon>
        <taxon>metagenomes</taxon>
        <taxon>organismal metagenomes</taxon>
    </lineage>
</organism>
<dbReference type="FunFam" id="3.10.129.10:FF:000042">
    <property type="entry name" value="MaoC domain protein dehydratase"/>
    <property type="match status" value="1"/>
</dbReference>
<dbReference type="InterPro" id="IPR050965">
    <property type="entry name" value="UPF0336/Enoyl-CoA_hydratase"/>
</dbReference>
<protein>
    <submittedName>
        <fullName evidence="3">Putative MaoC domain containing acyl-dehydratase</fullName>
    </submittedName>
</protein>
<name>S0DDS3_9ZZZZ</name>
<dbReference type="GO" id="GO:0019171">
    <property type="term" value="F:(3R)-hydroxyacyl-[acyl-carrier-protein] dehydratase activity"/>
    <property type="evidence" value="ECO:0007669"/>
    <property type="project" value="TreeGrafter"/>
</dbReference>
<reference evidence="3" key="1">
    <citation type="submission" date="2012-10" db="EMBL/GenBank/DDBJ databases">
        <authorList>
            <person name="Sandrine L."/>
        </authorList>
    </citation>
    <scope>NUCLEOTIDE SEQUENCE</scope>
</reference>
<evidence type="ECO:0000313" key="3">
    <source>
        <dbReference type="EMBL" id="CCO20854.1"/>
    </source>
</evidence>
<dbReference type="InterPro" id="IPR029069">
    <property type="entry name" value="HotDog_dom_sf"/>
</dbReference>
<dbReference type="InterPro" id="IPR002539">
    <property type="entry name" value="MaoC-like_dom"/>
</dbReference>
<proteinExistence type="predicted"/>
<evidence type="ECO:0000259" key="2">
    <source>
        <dbReference type="Pfam" id="PF01575"/>
    </source>
</evidence>
<dbReference type="GO" id="GO:0006633">
    <property type="term" value="P:fatty acid biosynthetic process"/>
    <property type="evidence" value="ECO:0007669"/>
    <property type="project" value="TreeGrafter"/>
</dbReference>
<evidence type="ECO:0000256" key="1">
    <source>
        <dbReference type="ARBA" id="ARBA00023239"/>
    </source>
</evidence>